<dbReference type="KEGG" id="ame:100576233"/>
<gene>
    <name evidence="4" type="primary">LOC100576233</name>
</gene>
<feature type="compositionally biased region" description="Polar residues" evidence="1">
    <location>
        <begin position="75"/>
        <end position="96"/>
    </location>
</feature>
<proteinExistence type="predicted"/>
<evidence type="ECO:0000313" key="2">
    <source>
        <dbReference type="EnsemblMetazoa" id="XP_026297166"/>
    </source>
</evidence>
<feature type="compositionally biased region" description="Basic and acidic residues" evidence="1">
    <location>
        <begin position="1327"/>
        <end position="1336"/>
    </location>
</feature>
<feature type="region of interest" description="Disordered" evidence="1">
    <location>
        <begin position="850"/>
        <end position="881"/>
    </location>
</feature>
<feature type="region of interest" description="Disordered" evidence="1">
    <location>
        <begin position="1327"/>
        <end position="1354"/>
    </location>
</feature>
<accession>A0A7M7MKM7</accession>
<feature type="region of interest" description="Disordered" evidence="1">
    <location>
        <begin position="75"/>
        <end position="98"/>
    </location>
</feature>
<feature type="region of interest" description="Disordered" evidence="1">
    <location>
        <begin position="1089"/>
        <end position="1108"/>
    </location>
</feature>
<feature type="region of interest" description="Disordered" evidence="1">
    <location>
        <begin position="1156"/>
        <end position="1186"/>
    </location>
</feature>
<dbReference type="RefSeq" id="XP_026297166.1">
    <property type="nucleotide sequence ID" value="XM_026441381.1"/>
</dbReference>
<reference evidence="2" key="1">
    <citation type="submission" date="2021-01" db="UniProtKB">
        <authorList>
            <consortium name="EnsemblMetazoa"/>
        </authorList>
    </citation>
    <scope>IDENTIFICATION</scope>
    <source>
        <strain evidence="2">DH4</strain>
    </source>
</reference>
<keyword evidence="3" id="KW-1185">Reference proteome</keyword>
<feature type="compositionally biased region" description="Basic and acidic residues" evidence="1">
    <location>
        <begin position="1344"/>
        <end position="1354"/>
    </location>
</feature>
<feature type="compositionally biased region" description="Basic and acidic residues" evidence="1">
    <location>
        <begin position="1464"/>
        <end position="1476"/>
    </location>
</feature>
<evidence type="ECO:0000313" key="4">
    <source>
        <dbReference type="RefSeq" id="XP_026297166.1"/>
    </source>
</evidence>
<evidence type="ECO:0000313" key="3">
    <source>
        <dbReference type="Proteomes" id="UP000005203"/>
    </source>
</evidence>
<protein>
    <submittedName>
        <fullName evidence="4">Uncharacterized protein LOC100576233</fullName>
    </submittedName>
</protein>
<name>A0A7M7MKM7_APIME</name>
<sequence length="1916" mass="222417">MANHQYQANPVQNPKSSYLPMFQQTYPNIPTSTNVQTQPNYHTILPQNVLDQIRNCVNGASSIFILPATCHQQPTASQTVQGNPTTNPAQLTNPVNPSQPISYPPSFYPYPIPMPIYNSFGQARVHCSHCWQNRQATGKGYPHGCCCHMLKVEEEHRCTPTDDDTICSKRNCPASISLQALASQFLTLPGIISCCATRLILRRIPGSNITTSMEETMEKAQVCLNTLNKEQLLSEARGAQQLNALINLHMTTNPPANIIPLLTLVQVKVNVLKAQVESLINKKVMECQGYGYEVETAGPIDPAVLSTKTNEELRHLLAVLKQKETDEQLNVNYSPYSSQRVIAEGRLATVRAKIRQVETEFDRRRSVAIPLPLPTLTSRAIQQFAESRCTFGIADAHLFEPYVQGRMFESPDPFSHCHRSHKKLCLQPREYFQDSVCIRRNVKIRDTSDTGTAMYKDAGTGESRKEKGVESKSSVEICTCETTSSEESVDEDKKKLRLDIDQREDGINSKSALKVSPHIVTRAEVCGELEKEERKEETDERAKDDEMEKIREEKSIDARIDSRERIKIKNEVKMLKRIEKKSEIIGPIQMRVKSRESVRMYKGSKTDVSKKKVFDCKYISTKELEESEEHDKTKMLRVIRERRKENQKMKEITSESKLELEGIEKDDADVSIKDKQVEITKANEIEVSKKQVVDCKYISTKELEESEEHDKKESIEKDGTDVSIKDKAVEKTTKANEIEVSKKQVVDCKYISIKQPEESEEYDKKKMFHVIRERRKENQKTKKITSEPKLELESIEKDVSIKDKQVEKTTKANEIEVSKKQVVDCKYISIKQPEESEEHDKKKMFHVIRERRKENQKMKKITSEPKLELESTERDGTDVSIKDKQVEKTTKANEIEVSKKQVVDCKYISIKQPEKSEEHDKKKIFHVTKERKKGSQKTKNVISEPKLELENIEKDNADVSIKDKQVEKTTKANEIEVSKKQVVDCKYISIKKPEETEEHDKKKMFHVIRERRKENQKTKNITSEPKLELENIEKDDADVSIKDKPVEKTTKSNETEVSKKQVVNCKYICIKQPEKSEEHDKKKMFHVIRERRKENQKTKNITSEPKLELENIEKDDADISIKNKPVEKTTKPNEIEVSKKQVIDCKYICIKQPEESEEHDKKKMFHARERRKENQKTKKITSEPKLELENIEKDDADVSIKDKTVEKMTKPNEIEVSKKQMVDCKYICIKQPEETEEHDKKKMFHVIRERRKENQKSKNVMTEPKLELETIEKNDEDISIKNEPVEKTSEANKTDALKKMMLDYKCISIKKPEESEEHDKKKIFHIIKERRKENQKPKNVTSEPKLELESVEKDDADVSIKDEPIKKTKDEADVLKKKVVDYKYVMEAEENDEDDNKKIFHVIKERKRESKRKKEIKSDRIKLENLEKDDADVSIKDEKSKFAYFPFKKLEKLKKTISHSTCTPDKENAKDDKVEKDDEVAKDEEVEKDERNKFEKKKNVQFVSTMTHVKYDKNFGDFYGWDIKEYSVQTTENQWQETVECDSSKDVGEEDETENDGVYFLSKKENCSIVFDNQKSIPVSTSIEMSNMIEKCTIAEKMFPKNCRINDEKRANGLKQFPPLKYAHQKIEETTETNIWDDTIHEKESNSSMIVCDRSSSHHSISRMENSIISVIFSKIENRFASFNSLLRNIPNFYDILSNFHFHKLSSNTHSDKNIQHSSRQITRNIKNIKSRKDSDWILLPPNACRDHKCNTSGGNRISVGEQCNVRLMKHSIIVDEEKKNYLVITGSVDEQFRQLLKNGFEKPYYTRRSIVIRSRLKNSKNSKQPLPHPPFTIIKRIKKNNDIDASQTSSCIEHHLETREKLLLLPRISEDMQTISNNEHRDEFVAIFKNEIMQRNSNSDTAINYTNDSNDYSTK</sequence>
<reference evidence="4" key="2">
    <citation type="submission" date="2025-04" db="UniProtKB">
        <authorList>
            <consortium name="RefSeq"/>
        </authorList>
    </citation>
    <scope>IDENTIFICATION</scope>
    <source>
        <strain evidence="4">DH4</strain>
        <tissue evidence="4">Whole body</tissue>
    </source>
</reference>
<dbReference type="GeneID" id="100576233"/>
<feature type="compositionally biased region" description="Basic residues" evidence="1">
    <location>
        <begin position="922"/>
        <end position="936"/>
    </location>
</feature>
<accession>A0A8B8GZJ4</accession>
<evidence type="ECO:0000256" key="1">
    <source>
        <dbReference type="SAM" id="MobiDB-lite"/>
    </source>
</evidence>
<dbReference type="Proteomes" id="UP000005203">
    <property type="component" value="Linkage group LG6"/>
</dbReference>
<feature type="region of interest" description="Disordered" evidence="1">
    <location>
        <begin position="914"/>
        <end position="942"/>
    </location>
</feature>
<organism evidence="2">
    <name type="scientific">Apis mellifera</name>
    <name type="common">Honeybee</name>
    <dbReference type="NCBI Taxonomy" id="7460"/>
    <lineage>
        <taxon>Eukaryota</taxon>
        <taxon>Metazoa</taxon>
        <taxon>Ecdysozoa</taxon>
        <taxon>Arthropoda</taxon>
        <taxon>Hexapoda</taxon>
        <taxon>Insecta</taxon>
        <taxon>Pterygota</taxon>
        <taxon>Neoptera</taxon>
        <taxon>Endopterygota</taxon>
        <taxon>Hymenoptera</taxon>
        <taxon>Apocrita</taxon>
        <taxon>Aculeata</taxon>
        <taxon>Apoidea</taxon>
        <taxon>Anthophila</taxon>
        <taxon>Apidae</taxon>
        <taxon>Apis</taxon>
    </lineage>
</organism>
<dbReference type="OrthoDB" id="7700298at2759"/>
<dbReference type="EnsemblMetazoa" id="XM_026441381">
    <property type="protein sequence ID" value="XP_026297166"/>
    <property type="gene ID" value="LOC100576233"/>
</dbReference>
<feature type="region of interest" description="Disordered" evidence="1">
    <location>
        <begin position="1458"/>
        <end position="1489"/>
    </location>
</feature>